<gene>
    <name evidence="11" type="ORF">GGQ83_003549</name>
</gene>
<evidence type="ECO:0000313" key="12">
    <source>
        <dbReference type="Proteomes" id="UP000553193"/>
    </source>
</evidence>
<comment type="caution">
    <text evidence="11">The sequence shown here is derived from an EMBL/GenBank/DDBJ whole genome shotgun (WGS) entry which is preliminary data.</text>
</comment>
<reference evidence="11 12" key="1">
    <citation type="submission" date="2020-08" db="EMBL/GenBank/DDBJ databases">
        <title>Genomic Encyclopedia of Type Strains, Phase IV (KMG-IV): sequencing the most valuable type-strain genomes for metagenomic binning, comparative biology and taxonomic classification.</title>
        <authorList>
            <person name="Goeker M."/>
        </authorList>
    </citation>
    <scope>NUCLEOTIDE SEQUENCE [LARGE SCALE GENOMIC DNA]</scope>
    <source>
        <strain evidence="11 12">DSM 19979</strain>
    </source>
</reference>
<dbReference type="RefSeq" id="WP_184386314.1">
    <property type="nucleotide sequence ID" value="NZ_JACIDJ010000008.1"/>
</dbReference>
<feature type="transmembrane region" description="Helical" evidence="7">
    <location>
        <begin position="290"/>
        <end position="309"/>
    </location>
</feature>
<dbReference type="PROSITE" id="PS50885">
    <property type="entry name" value="HAMP"/>
    <property type="match status" value="1"/>
</dbReference>
<comment type="subcellular location">
    <subcellularLocation>
        <location evidence="1">Cell inner membrane</location>
        <topology evidence="1">Multi-pass membrane protein</topology>
    </subcellularLocation>
</comment>
<evidence type="ECO:0000259" key="10">
    <source>
        <dbReference type="PROSITE" id="PS50885"/>
    </source>
</evidence>
<keyword evidence="12" id="KW-1185">Reference proteome</keyword>
<evidence type="ECO:0000256" key="1">
    <source>
        <dbReference type="ARBA" id="ARBA00004429"/>
    </source>
</evidence>
<protein>
    <submittedName>
        <fullName evidence="11">Methyl-accepting chemotaxis protein</fullName>
    </submittedName>
</protein>
<dbReference type="PANTHER" id="PTHR32089:SF112">
    <property type="entry name" value="LYSOZYME-LIKE PROTEIN-RELATED"/>
    <property type="match status" value="1"/>
</dbReference>
<dbReference type="Gene3D" id="1.10.287.950">
    <property type="entry name" value="Methyl-accepting chemotaxis protein"/>
    <property type="match status" value="1"/>
</dbReference>
<keyword evidence="7" id="KW-0472">Membrane</keyword>
<dbReference type="CDD" id="cd06225">
    <property type="entry name" value="HAMP"/>
    <property type="match status" value="1"/>
</dbReference>
<keyword evidence="6" id="KW-0175">Coiled coil</keyword>
<keyword evidence="7" id="KW-1133">Transmembrane helix</keyword>
<evidence type="ECO:0000256" key="5">
    <source>
        <dbReference type="PROSITE-ProRule" id="PRU00284"/>
    </source>
</evidence>
<dbReference type="InterPro" id="IPR003660">
    <property type="entry name" value="HAMP_dom"/>
</dbReference>
<comment type="similarity">
    <text evidence="4">Belongs to the methyl-accepting chemotaxis (MCP) protein family.</text>
</comment>
<dbReference type="PROSITE" id="PS50111">
    <property type="entry name" value="CHEMOTAXIS_TRANSDUC_2"/>
    <property type="match status" value="1"/>
</dbReference>
<dbReference type="Gene3D" id="6.10.340.10">
    <property type="match status" value="1"/>
</dbReference>
<dbReference type="GO" id="GO:0007165">
    <property type="term" value="P:signal transduction"/>
    <property type="evidence" value="ECO:0007669"/>
    <property type="project" value="UniProtKB-KW"/>
</dbReference>
<keyword evidence="3 5" id="KW-0807">Transducer</keyword>
<feature type="domain" description="Methyl-accepting transducer" evidence="8">
    <location>
        <begin position="404"/>
        <end position="626"/>
    </location>
</feature>
<keyword evidence="2" id="KW-0997">Cell inner membrane</keyword>
<dbReference type="SMART" id="SM00283">
    <property type="entry name" value="MA"/>
    <property type="match status" value="1"/>
</dbReference>
<evidence type="ECO:0000256" key="6">
    <source>
        <dbReference type="SAM" id="Coils"/>
    </source>
</evidence>
<dbReference type="SUPFAM" id="SSF58104">
    <property type="entry name" value="Methyl-accepting chemotaxis protein (MCP) signaling domain"/>
    <property type="match status" value="1"/>
</dbReference>
<accession>A0A840AEL7</accession>
<evidence type="ECO:0000256" key="4">
    <source>
        <dbReference type="ARBA" id="ARBA00029447"/>
    </source>
</evidence>
<feature type="coiled-coil region" evidence="6">
    <location>
        <begin position="354"/>
        <end position="421"/>
    </location>
</feature>
<dbReference type="GO" id="GO:0005886">
    <property type="term" value="C:plasma membrane"/>
    <property type="evidence" value="ECO:0007669"/>
    <property type="project" value="UniProtKB-SubCell"/>
</dbReference>
<dbReference type="InterPro" id="IPR004089">
    <property type="entry name" value="MCPsignal_dom"/>
</dbReference>
<dbReference type="SUPFAM" id="SSF103190">
    <property type="entry name" value="Sensory domain-like"/>
    <property type="match status" value="1"/>
</dbReference>
<sequence>MQSFALFRFKSLGTSLALAMTLVAFLACAGFAAVLLVNQRTSLDEDTERRLASARTGFEVALAAESREVLTASEILAALPAVTQAVVARDRDALLALLRDGQVAAQARGQRLNVHLPPAVNLLRVWRPEQHGDDIASRRRTIVQAATTGRSVAGLEVGAAEVSLFGVAPIRSGGQVVGTMDVALGLTPEVLGRLRDAAGLDFTLYRRTAEGTARIGGGLPGAPEGTLDAAARQSILGGGELRREAQAGGRDFAILAVPLRDFAGQPIGTVEFAYDLSGKAAAFQDALRSVGLTALVMLLLAATAGLLFARGLSRPLKGMTVALEGLAAGRLDASAAGAERRDEIGGMARAFASLRAALVEAERLKADQAAAEARLAASRAEATAATAVEVEGSLSGVTGALTEAGARLAEAKSRLEETSLRSGAASQDAAQGAGMAAENVRAVAAAAEELAASTSEIGRQVSEAARVASEASQQSRETDAKVQTLTEAASRIGDVVRLINGIAGQTNLLALNATIEAARAGDAGKGFAVVASEVKNLAGQTARATEEIGGQITAMQAAMEAAVAAVADIASTIQRLDGITTAIAGAVEEQGSATREIARSVQEAAVGTSLASTAAERVAGEVDAARGAVEGVGEAIGVIGEQSGRLDAEVGALVRRLRAA</sequence>
<dbReference type="Pfam" id="PF00015">
    <property type="entry name" value="MCPsignal"/>
    <property type="match status" value="1"/>
</dbReference>
<evidence type="ECO:0000259" key="8">
    <source>
        <dbReference type="PROSITE" id="PS50111"/>
    </source>
</evidence>
<name>A0A840AEL7_9PROT</name>
<keyword evidence="2" id="KW-1003">Cell membrane</keyword>
<feature type="domain" description="T-SNARE coiled-coil homology" evidence="9">
    <location>
        <begin position="556"/>
        <end position="618"/>
    </location>
</feature>
<proteinExistence type="inferred from homology"/>
<dbReference type="PANTHER" id="PTHR32089">
    <property type="entry name" value="METHYL-ACCEPTING CHEMOTAXIS PROTEIN MCPB"/>
    <property type="match status" value="1"/>
</dbReference>
<dbReference type="EMBL" id="JACIDJ010000008">
    <property type="protein sequence ID" value="MBB3900079.1"/>
    <property type="molecule type" value="Genomic_DNA"/>
</dbReference>
<dbReference type="Pfam" id="PF00672">
    <property type="entry name" value="HAMP"/>
    <property type="match status" value="1"/>
</dbReference>
<dbReference type="InterPro" id="IPR029150">
    <property type="entry name" value="dCache_3"/>
</dbReference>
<dbReference type="InterPro" id="IPR000727">
    <property type="entry name" value="T_SNARE_dom"/>
</dbReference>
<dbReference type="AlphaFoldDB" id="A0A840AEL7"/>
<keyword evidence="7" id="KW-0812">Transmembrane</keyword>
<dbReference type="InterPro" id="IPR029151">
    <property type="entry name" value="Sensor-like_sf"/>
</dbReference>
<evidence type="ECO:0000256" key="2">
    <source>
        <dbReference type="ARBA" id="ARBA00022519"/>
    </source>
</evidence>
<dbReference type="PROSITE" id="PS50192">
    <property type="entry name" value="T_SNARE"/>
    <property type="match status" value="1"/>
</dbReference>
<dbReference type="Pfam" id="PF14827">
    <property type="entry name" value="dCache_3"/>
    <property type="match status" value="1"/>
</dbReference>
<dbReference type="Proteomes" id="UP000553193">
    <property type="component" value="Unassembled WGS sequence"/>
</dbReference>
<feature type="domain" description="HAMP" evidence="10">
    <location>
        <begin position="310"/>
        <end position="363"/>
    </location>
</feature>
<dbReference type="SMART" id="SM00304">
    <property type="entry name" value="HAMP"/>
    <property type="match status" value="1"/>
</dbReference>
<evidence type="ECO:0000256" key="7">
    <source>
        <dbReference type="SAM" id="Phobius"/>
    </source>
</evidence>
<evidence type="ECO:0000313" key="11">
    <source>
        <dbReference type="EMBL" id="MBB3900079.1"/>
    </source>
</evidence>
<organism evidence="11 12">
    <name type="scientific">Roseococcus suduntuyensis</name>
    <dbReference type="NCBI Taxonomy" id="455361"/>
    <lineage>
        <taxon>Bacteria</taxon>
        <taxon>Pseudomonadati</taxon>
        <taxon>Pseudomonadota</taxon>
        <taxon>Alphaproteobacteria</taxon>
        <taxon>Acetobacterales</taxon>
        <taxon>Roseomonadaceae</taxon>
        <taxon>Roseococcus</taxon>
    </lineage>
</organism>
<evidence type="ECO:0000256" key="3">
    <source>
        <dbReference type="ARBA" id="ARBA00023224"/>
    </source>
</evidence>
<evidence type="ECO:0000259" key="9">
    <source>
        <dbReference type="PROSITE" id="PS50192"/>
    </source>
</evidence>